<dbReference type="InterPro" id="IPR002110">
    <property type="entry name" value="Ankyrin_rpt"/>
</dbReference>
<dbReference type="InterPro" id="IPR036770">
    <property type="entry name" value="Ankyrin_rpt-contain_sf"/>
</dbReference>
<organism evidence="1 2">
    <name type="scientific">Phytophthora megakarya</name>
    <dbReference type="NCBI Taxonomy" id="4795"/>
    <lineage>
        <taxon>Eukaryota</taxon>
        <taxon>Sar</taxon>
        <taxon>Stramenopiles</taxon>
        <taxon>Oomycota</taxon>
        <taxon>Peronosporomycetes</taxon>
        <taxon>Peronosporales</taxon>
        <taxon>Peronosporaceae</taxon>
        <taxon>Phytophthora</taxon>
    </lineage>
</organism>
<dbReference type="Proteomes" id="UP000198211">
    <property type="component" value="Unassembled WGS sequence"/>
</dbReference>
<name>A0A225V8P7_9STRA</name>
<dbReference type="SUPFAM" id="SSF48403">
    <property type="entry name" value="Ankyrin repeat"/>
    <property type="match status" value="2"/>
</dbReference>
<protein>
    <submittedName>
        <fullName evidence="1">Uncharacterized protein</fullName>
    </submittedName>
</protein>
<evidence type="ECO:0000313" key="2">
    <source>
        <dbReference type="Proteomes" id="UP000198211"/>
    </source>
</evidence>
<keyword evidence="2" id="KW-1185">Reference proteome</keyword>
<dbReference type="EMBL" id="NBNE01006811">
    <property type="protein sequence ID" value="OWZ01484.1"/>
    <property type="molecule type" value="Genomic_DNA"/>
</dbReference>
<dbReference type="OrthoDB" id="543798at2759"/>
<dbReference type="AlphaFoldDB" id="A0A225V8P7"/>
<dbReference type="PANTHER" id="PTHR46586">
    <property type="entry name" value="ANKYRIN REPEAT-CONTAINING PROTEIN"/>
    <property type="match status" value="1"/>
</dbReference>
<proteinExistence type="predicted"/>
<dbReference type="Gene3D" id="1.25.40.20">
    <property type="entry name" value="Ankyrin repeat-containing domain"/>
    <property type="match status" value="3"/>
</dbReference>
<reference evidence="2" key="1">
    <citation type="submission" date="2017-03" db="EMBL/GenBank/DDBJ databases">
        <title>Phytopthora megakarya and P. palmivora, two closely related causual agents of cacao black pod achieved similar genome size and gene model numbers by different mechanisms.</title>
        <authorList>
            <person name="Ali S."/>
            <person name="Shao J."/>
            <person name="Larry D.J."/>
            <person name="Kronmiller B."/>
            <person name="Shen D."/>
            <person name="Strem M.D."/>
            <person name="Melnick R.L."/>
            <person name="Guiltinan M.J."/>
            <person name="Tyler B.M."/>
            <person name="Meinhardt L.W."/>
            <person name="Bailey B.A."/>
        </authorList>
    </citation>
    <scope>NUCLEOTIDE SEQUENCE [LARGE SCALE GENOMIC DNA]</scope>
    <source>
        <strain evidence="2">zdho120</strain>
    </source>
</reference>
<dbReference type="STRING" id="4795.A0A225V8P7"/>
<gene>
    <name evidence="1" type="ORF">PHMEG_00027113</name>
</gene>
<dbReference type="InterPro" id="IPR052050">
    <property type="entry name" value="SecEffector_AnkRepeat"/>
</dbReference>
<sequence>MAILPLTSAAVVFRSKPQFQGLAHVINSVSMFLDSTMDVSLLDACKFHSVKLLEHIWNSSEVFETNSAHAETKWTLRRFLRTDMHYRQYIFSKVMEDAVSRQDLEMVKWLSSRLQGCRISSEVVARACEVGAMEILQFFYDNDSRVLEERGMIGTGHSTEWGGLTMSAAIKGHRSDIVWWLHRHIPDADFDLDKAFMSALNVGNLPMAESLITLGAQAPPLNSIEFRFAVFYGHGDVLRWLVERGLLNSVIFFLPHAAGAGHFEIVQWIIDWTLQNEHRRLAVGTSLLTIHQAVTHGHLDIAKYLHEFATNSEHCVPYTGDELDIFPGEHFVSPSCRRVSYLTMVLTIRKGLFDAVQWLYEKYGSDSSTNLFTYWNSTSKPDVTTMNFAAGSGRLEELKFLHELQTSGDNRLACTKHAMDGAASYGYSSVVQWLHENRQEGCSTKAMDEAASKGKLDVVQWLHEHRTEGCTHEAMDKAAMLGHLEVIQWLHANRSEGCTKDAMDNAATNGHLDVVKWLHANRPEGCTQDAMDGAAAHGFLAVVKWLHVNRTEGCTTRAMNVAVENGHLKVVQWLHANRLEGCTTTSVDKAAAFDHFEVVLFSHYHCHIDCTEKAALETLEKNHPDMNAWVLDHYPAFRDIVVRE</sequence>
<evidence type="ECO:0000313" key="1">
    <source>
        <dbReference type="EMBL" id="OWZ01484.1"/>
    </source>
</evidence>
<dbReference type="Pfam" id="PF13637">
    <property type="entry name" value="Ank_4"/>
    <property type="match status" value="2"/>
</dbReference>
<accession>A0A225V8P7</accession>
<dbReference type="PANTHER" id="PTHR46586:SF3">
    <property type="entry name" value="ANKYRIN REPEAT-CONTAINING PROTEIN"/>
    <property type="match status" value="1"/>
</dbReference>
<comment type="caution">
    <text evidence="1">The sequence shown here is derived from an EMBL/GenBank/DDBJ whole genome shotgun (WGS) entry which is preliminary data.</text>
</comment>